<evidence type="ECO:0000313" key="7">
    <source>
        <dbReference type="Proteomes" id="UP000054166"/>
    </source>
</evidence>
<dbReference type="InterPro" id="IPR013083">
    <property type="entry name" value="Znf_RING/FYVE/PHD"/>
</dbReference>
<organism evidence="6 7">
    <name type="scientific">Piloderma croceum (strain F 1598)</name>
    <dbReference type="NCBI Taxonomy" id="765440"/>
    <lineage>
        <taxon>Eukaryota</taxon>
        <taxon>Fungi</taxon>
        <taxon>Dikarya</taxon>
        <taxon>Basidiomycota</taxon>
        <taxon>Agaricomycotina</taxon>
        <taxon>Agaricomycetes</taxon>
        <taxon>Agaricomycetidae</taxon>
        <taxon>Atheliales</taxon>
        <taxon>Atheliaceae</taxon>
        <taxon>Piloderma</taxon>
    </lineage>
</organism>
<dbReference type="GO" id="GO:0008270">
    <property type="term" value="F:zinc ion binding"/>
    <property type="evidence" value="ECO:0007669"/>
    <property type="project" value="UniProtKB-KW"/>
</dbReference>
<dbReference type="STRING" id="765440.A0A0C3BV87"/>
<evidence type="ECO:0000259" key="5">
    <source>
        <dbReference type="PROSITE" id="PS50089"/>
    </source>
</evidence>
<dbReference type="OrthoDB" id="6105938at2759"/>
<sequence length="143" mass="15977">MLVLHPTSRCDVCLDDYTWVTPANSPHAISCGHIFCLTCLRALHPSSCPLCRKNFQPDRVKKLHVDKAPQEPDGTNVLLDSHSAVLLQRVAMVSGENTPDEDVMEVLNDVTEWLSTQSNDLSSVSHFFLSRMNLWAWQCGPTS</sequence>
<evidence type="ECO:0000256" key="4">
    <source>
        <dbReference type="PROSITE-ProRule" id="PRU00175"/>
    </source>
</evidence>
<dbReference type="PROSITE" id="PS50089">
    <property type="entry name" value="ZF_RING_2"/>
    <property type="match status" value="1"/>
</dbReference>
<dbReference type="AlphaFoldDB" id="A0A0C3BV87"/>
<feature type="domain" description="RING-type" evidence="5">
    <location>
        <begin position="10"/>
        <end position="52"/>
    </location>
</feature>
<dbReference type="Proteomes" id="UP000054166">
    <property type="component" value="Unassembled WGS sequence"/>
</dbReference>
<accession>A0A0C3BV87</accession>
<dbReference type="SUPFAM" id="SSF57850">
    <property type="entry name" value="RING/U-box"/>
    <property type="match status" value="1"/>
</dbReference>
<keyword evidence="1" id="KW-0479">Metal-binding</keyword>
<dbReference type="Pfam" id="PF14634">
    <property type="entry name" value="zf-RING_5"/>
    <property type="match status" value="1"/>
</dbReference>
<dbReference type="InParanoid" id="A0A0C3BV87"/>
<dbReference type="InterPro" id="IPR017907">
    <property type="entry name" value="Znf_RING_CS"/>
</dbReference>
<dbReference type="InterPro" id="IPR001841">
    <property type="entry name" value="Znf_RING"/>
</dbReference>
<dbReference type="PROSITE" id="PS00518">
    <property type="entry name" value="ZF_RING_1"/>
    <property type="match status" value="1"/>
</dbReference>
<keyword evidence="3" id="KW-0862">Zinc</keyword>
<name>A0A0C3BV87_PILCF</name>
<dbReference type="EMBL" id="KN833000">
    <property type="protein sequence ID" value="KIM81257.1"/>
    <property type="molecule type" value="Genomic_DNA"/>
</dbReference>
<dbReference type="Gene3D" id="3.30.40.10">
    <property type="entry name" value="Zinc/RING finger domain, C3HC4 (zinc finger)"/>
    <property type="match status" value="1"/>
</dbReference>
<evidence type="ECO:0000256" key="3">
    <source>
        <dbReference type="ARBA" id="ARBA00022833"/>
    </source>
</evidence>
<gene>
    <name evidence="6" type="ORF">PILCRDRAFT_506477</name>
</gene>
<protein>
    <recommendedName>
        <fullName evidence="5">RING-type domain-containing protein</fullName>
    </recommendedName>
</protein>
<keyword evidence="2 4" id="KW-0863">Zinc-finger</keyword>
<reference evidence="7" key="2">
    <citation type="submission" date="2015-01" db="EMBL/GenBank/DDBJ databases">
        <title>Evolutionary Origins and Diversification of the Mycorrhizal Mutualists.</title>
        <authorList>
            <consortium name="DOE Joint Genome Institute"/>
            <consortium name="Mycorrhizal Genomics Consortium"/>
            <person name="Kohler A."/>
            <person name="Kuo A."/>
            <person name="Nagy L.G."/>
            <person name="Floudas D."/>
            <person name="Copeland A."/>
            <person name="Barry K.W."/>
            <person name="Cichocki N."/>
            <person name="Veneault-Fourrey C."/>
            <person name="LaButti K."/>
            <person name="Lindquist E.A."/>
            <person name="Lipzen A."/>
            <person name="Lundell T."/>
            <person name="Morin E."/>
            <person name="Murat C."/>
            <person name="Riley R."/>
            <person name="Ohm R."/>
            <person name="Sun H."/>
            <person name="Tunlid A."/>
            <person name="Henrissat B."/>
            <person name="Grigoriev I.V."/>
            <person name="Hibbett D.S."/>
            <person name="Martin F."/>
        </authorList>
    </citation>
    <scope>NUCLEOTIDE SEQUENCE [LARGE SCALE GENOMIC DNA]</scope>
    <source>
        <strain evidence="7">F 1598</strain>
    </source>
</reference>
<dbReference type="SMART" id="SM00184">
    <property type="entry name" value="RING"/>
    <property type="match status" value="1"/>
</dbReference>
<reference evidence="6 7" key="1">
    <citation type="submission" date="2014-04" db="EMBL/GenBank/DDBJ databases">
        <authorList>
            <consortium name="DOE Joint Genome Institute"/>
            <person name="Kuo A."/>
            <person name="Tarkka M."/>
            <person name="Buscot F."/>
            <person name="Kohler A."/>
            <person name="Nagy L.G."/>
            <person name="Floudas D."/>
            <person name="Copeland A."/>
            <person name="Barry K.W."/>
            <person name="Cichocki N."/>
            <person name="Veneault-Fourrey C."/>
            <person name="LaButti K."/>
            <person name="Lindquist E.A."/>
            <person name="Lipzen A."/>
            <person name="Lundell T."/>
            <person name="Morin E."/>
            <person name="Murat C."/>
            <person name="Sun H."/>
            <person name="Tunlid A."/>
            <person name="Henrissat B."/>
            <person name="Grigoriev I.V."/>
            <person name="Hibbett D.S."/>
            <person name="Martin F."/>
            <person name="Nordberg H.P."/>
            <person name="Cantor M.N."/>
            <person name="Hua S.X."/>
        </authorList>
    </citation>
    <scope>NUCLEOTIDE SEQUENCE [LARGE SCALE GENOMIC DNA]</scope>
    <source>
        <strain evidence="6 7">F 1598</strain>
    </source>
</reference>
<keyword evidence="7" id="KW-1185">Reference proteome</keyword>
<evidence type="ECO:0000313" key="6">
    <source>
        <dbReference type="EMBL" id="KIM81257.1"/>
    </source>
</evidence>
<evidence type="ECO:0000256" key="2">
    <source>
        <dbReference type="ARBA" id="ARBA00022771"/>
    </source>
</evidence>
<evidence type="ECO:0000256" key="1">
    <source>
        <dbReference type="ARBA" id="ARBA00022723"/>
    </source>
</evidence>
<dbReference type="HOGENOM" id="CLU_1970868_0_0_1"/>
<proteinExistence type="predicted"/>